<keyword evidence="5" id="KW-0560">Oxidoreductase</keyword>
<dbReference type="AlphaFoldDB" id="A0A0G2HZP9"/>
<evidence type="ECO:0000256" key="4">
    <source>
        <dbReference type="ARBA" id="ARBA00022857"/>
    </source>
</evidence>
<accession>A0A0G2HZP9</accession>
<dbReference type="InterPro" id="IPR036188">
    <property type="entry name" value="FAD/NAD-bd_sf"/>
</dbReference>
<dbReference type="InterPro" id="IPR000960">
    <property type="entry name" value="Flavin_mOase"/>
</dbReference>
<evidence type="ECO:0000313" key="7">
    <source>
        <dbReference type="Proteomes" id="UP000034164"/>
    </source>
</evidence>
<comment type="caution">
    <text evidence="6">The sequence shown here is derived from an EMBL/GenBank/DDBJ whole genome shotgun (WGS) entry which is preliminary data.</text>
</comment>
<evidence type="ECO:0008006" key="8">
    <source>
        <dbReference type="Google" id="ProtNLM"/>
    </source>
</evidence>
<name>A0A0G2HZP9_9EURO</name>
<protein>
    <recommendedName>
        <fullName evidence="8">FAD/NAD(P)-binding domain-containing protein</fullName>
    </recommendedName>
</protein>
<proteinExistence type="inferred from homology"/>
<dbReference type="PRINTS" id="PR00370">
    <property type="entry name" value="FMOXYGENASE"/>
</dbReference>
<dbReference type="GO" id="GO:0004499">
    <property type="term" value="F:N,N-dimethylaniline monooxygenase activity"/>
    <property type="evidence" value="ECO:0007669"/>
    <property type="project" value="InterPro"/>
</dbReference>
<dbReference type="EMBL" id="LCZI01000988">
    <property type="protein sequence ID" value="KKZ63325.1"/>
    <property type="molecule type" value="Genomic_DNA"/>
</dbReference>
<dbReference type="GO" id="GO:0050660">
    <property type="term" value="F:flavin adenine dinucleotide binding"/>
    <property type="evidence" value="ECO:0007669"/>
    <property type="project" value="InterPro"/>
</dbReference>
<evidence type="ECO:0000256" key="3">
    <source>
        <dbReference type="ARBA" id="ARBA00022827"/>
    </source>
</evidence>
<evidence type="ECO:0000256" key="5">
    <source>
        <dbReference type="ARBA" id="ARBA00023002"/>
    </source>
</evidence>
<comment type="similarity">
    <text evidence="1">Belongs to the FMO family.</text>
</comment>
<sequence length="334" mass="37804">MIPAKRIAIIDAGPAGPSPLMPSYRKNHLALYESLSEEKRLVVVDTFVYLTREANFDASIIEFSQEPIPDIKSASSIRVHGPNTPFRHHSVIRQYIEDLLNRNGYQDLAEYNTAVENVEKSRGSNEWKLTFRKSRPGGKYDYWWTNISTPSLWRMVTIVSHLYQAKGIERHRGKGRPPVPDVMLLLESRCRQQIFVLAETPGVASVRGKYHAYFGDTAFKHPQIQRRAPISRTDSSNGAMAVDFEDETSISNVDDIIFGTGYIWSLPFLPDIPTRNNRVPGLYLHIFHSSDPTLAFIGANTGGFTFKIFEWQAVLAARVFAGRAQLPPLEVQKK</sequence>
<dbReference type="InterPro" id="IPR050346">
    <property type="entry name" value="FMO-like"/>
</dbReference>
<dbReference type="Proteomes" id="UP000034164">
    <property type="component" value="Unassembled WGS sequence"/>
</dbReference>
<dbReference type="GO" id="GO:0050661">
    <property type="term" value="F:NADP binding"/>
    <property type="evidence" value="ECO:0007669"/>
    <property type="project" value="InterPro"/>
</dbReference>
<keyword evidence="2" id="KW-0285">Flavoprotein</keyword>
<evidence type="ECO:0000256" key="2">
    <source>
        <dbReference type="ARBA" id="ARBA00022630"/>
    </source>
</evidence>
<gene>
    <name evidence="6" type="ORF">EMCG_02326</name>
</gene>
<organism evidence="6 7">
    <name type="scientific">[Emmonsia] crescens</name>
    <dbReference type="NCBI Taxonomy" id="73230"/>
    <lineage>
        <taxon>Eukaryota</taxon>
        <taxon>Fungi</taxon>
        <taxon>Dikarya</taxon>
        <taxon>Ascomycota</taxon>
        <taxon>Pezizomycotina</taxon>
        <taxon>Eurotiomycetes</taxon>
        <taxon>Eurotiomycetidae</taxon>
        <taxon>Onygenales</taxon>
        <taxon>Ajellomycetaceae</taxon>
        <taxon>Emergomyces</taxon>
    </lineage>
</organism>
<keyword evidence="3" id="KW-0274">FAD</keyword>
<dbReference type="InterPro" id="IPR020946">
    <property type="entry name" value="Flavin_mOase-like"/>
</dbReference>
<dbReference type="Pfam" id="PF00743">
    <property type="entry name" value="FMO-like"/>
    <property type="match status" value="1"/>
</dbReference>
<dbReference type="VEuPathDB" id="FungiDB:EMCG_02326"/>
<keyword evidence="4" id="KW-0521">NADP</keyword>
<reference evidence="7" key="1">
    <citation type="journal article" date="2015" name="PLoS Genet.">
        <title>The dynamic genome and transcriptome of the human fungal pathogen Blastomyces and close relative Emmonsia.</title>
        <authorList>
            <person name="Munoz J.F."/>
            <person name="Gauthier G.M."/>
            <person name="Desjardins C.A."/>
            <person name="Gallo J.E."/>
            <person name="Holder J."/>
            <person name="Sullivan T.D."/>
            <person name="Marty A.J."/>
            <person name="Carmen J.C."/>
            <person name="Chen Z."/>
            <person name="Ding L."/>
            <person name="Gujja S."/>
            <person name="Magrini V."/>
            <person name="Misas E."/>
            <person name="Mitreva M."/>
            <person name="Priest M."/>
            <person name="Saif S."/>
            <person name="Whiston E.A."/>
            <person name="Young S."/>
            <person name="Zeng Q."/>
            <person name="Goldman W.E."/>
            <person name="Mardis E.R."/>
            <person name="Taylor J.W."/>
            <person name="McEwen J.G."/>
            <person name="Clay O.K."/>
            <person name="Klein B.S."/>
            <person name="Cuomo C.A."/>
        </authorList>
    </citation>
    <scope>NUCLEOTIDE SEQUENCE [LARGE SCALE GENOMIC DNA]</scope>
    <source>
        <strain evidence="7">UAMH 3008</strain>
    </source>
</reference>
<evidence type="ECO:0000256" key="1">
    <source>
        <dbReference type="ARBA" id="ARBA00009183"/>
    </source>
</evidence>
<evidence type="ECO:0000313" key="6">
    <source>
        <dbReference type="EMBL" id="KKZ63325.1"/>
    </source>
</evidence>
<dbReference type="PANTHER" id="PTHR23023">
    <property type="entry name" value="DIMETHYLANILINE MONOOXYGENASE"/>
    <property type="match status" value="1"/>
</dbReference>
<dbReference type="Gene3D" id="3.50.50.60">
    <property type="entry name" value="FAD/NAD(P)-binding domain"/>
    <property type="match status" value="2"/>
</dbReference>
<dbReference type="OrthoDB" id="66881at2759"/>
<dbReference type="SUPFAM" id="SSF51905">
    <property type="entry name" value="FAD/NAD(P)-binding domain"/>
    <property type="match status" value="1"/>
</dbReference>